<evidence type="ECO:0000313" key="3">
    <source>
        <dbReference type="EMBL" id="UTW09987.1"/>
    </source>
</evidence>
<feature type="compositionally biased region" description="Polar residues" evidence="1">
    <location>
        <begin position="318"/>
        <end position="328"/>
    </location>
</feature>
<dbReference type="RefSeq" id="WP_255840592.1">
    <property type="nucleotide sequence ID" value="NZ_CP073346.1"/>
</dbReference>
<sequence length="446" mass="46206">MMNPRMQRPFTALPHRQQGAVMVLVVVALASMLLMSALALDGGHMLLNKARLQNAVDAAALSGAKTLSQVMGTGNASSQTRDAALNTLSLNANASGNGELAAAITAAGGVGAFAQVELATDVQGPFAFPGPVDARFVRVTVADYALPGFFWGFAQAFGAGGLADKAVAAIATAGPSQTAPCDLAPLLVCGDENQYDPGTGMFWGYRFGDLEVLKSAAGNAPAIGPGNFQLLRLDDMSGAADIREALAGGVDQCLTPGEPVETEPGNTVGPVAQGLNTRFGQYSGPISPGDYPPDKVISFTTPRMTYNDRTSPPRVEHQNQPVTSNDGDLATASTNLLDYNDWLESVANCPSGCEANGVLERRLLKIVVGNCDGASGGQTSVPVLGYGCFFLVQTVSQQGNQAQIFGQFVMDCAGDSVPGPVVDDVGPKIIQLYKTYLTPSTPSPDS</sequence>
<name>A0ABY5HCB0_9PSED</name>
<organism evidence="3 4">
    <name type="scientific">Pseudomonas benzenivorans</name>
    <dbReference type="NCBI Taxonomy" id="556533"/>
    <lineage>
        <taxon>Bacteria</taxon>
        <taxon>Pseudomonadati</taxon>
        <taxon>Pseudomonadota</taxon>
        <taxon>Gammaproteobacteria</taxon>
        <taxon>Pseudomonadales</taxon>
        <taxon>Pseudomonadaceae</taxon>
        <taxon>Pseudomonas</taxon>
    </lineage>
</organism>
<protein>
    <submittedName>
        <fullName evidence="3">Pilus assembly protein</fullName>
    </submittedName>
</protein>
<accession>A0ABY5HCB0</accession>
<reference evidence="3" key="1">
    <citation type="submission" date="2021-04" db="EMBL/GenBank/DDBJ databases">
        <title>Oceanospirillales bacteria with DddD are important DMSP degraders in coastal seawater.</title>
        <authorList>
            <person name="Liu J."/>
        </authorList>
    </citation>
    <scope>NUCLEOTIDE SEQUENCE</scope>
    <source>
        <strain evidence="3">D13-4</strain>
    </source>
</reference>
<dbReference type="Proteomes" id="UP001059672">
    <property type="component" value="Chromosome"/>
</dbReference>
<feature type="domain" description="Putative Flp pilus-assembly TadG-like N-terminal" evidence="2">
    <location>
        <begin position="19"/>
        <end position="64"/>
    </location>
</feature>
<dbReference type="EMBL" id="CP073346">
    <property type="protein sequence ID" value="UTW09987.1"/>
    <property type="molecule type" value="Genomic_DNA"/>
</dbReference>
<gene>
    <name evidence="3" type="ORF">KDW96_21590</name>
</gene>
<feature type="region of interest" description="Disordered" evidence="1">
    <location>
        <begin position="309"/>
        <end position="328"/>
    </location>
</feature>
<dbReference type="Pfam" id="PF13400">
    <property type="entry name" value="Tad"/>
    <property type="match status" value="1"/>
</dbReference>
<keyword evidence="4" id="KW-1185">Reference proteome</keyword>
<evidence type="ECO:0000313" key="4">
    <source>
        <dbReference type="Proteomes" id="UP001059672"/>
    </source>
</evidence>
<evidence type="ECO:0000256" key="1">
    <source>
        <dbReference type="SAM" id="MobiDB-lite"/>
    </source>
</evidence>
<evidence type="ECO:0000259" key="2">
    <source>
        <dbReference type="Pfam" id="PF13400"/>
    </source>
</evidence>
<proteinExistence type="predicted"/>
<dbReference type="InterPro" id="IPR028087">
    <property type="entry name" value="Tad_N"/>
</dbReference>